<dbReference type="EMBL" id="CM020620">
    <property type="protein sequence ID" value="KAK1869875.1"/>
    <property type="molecule type" value="Genomic_DNA"/>
</dbReference>
<keyword evidence="2" id="KW-1185">Reference proteome</keyword>
<evidence type="ECO:0000313" key="2">
    <source>
        <dbReference type="Proteomes" id="UP000798662"/>
    </source>
</evidence>
<accession>A0ACC3CIF0</accession>
<name>A0ACC3CIF0_PYRYE</name>
<gene>
    <name evidence="1" type="ORF">I4F81_012340</name>
</gene>
<proteinExistence type="predicted"/>
<comment type="caution">
    <text evidence="1">The sequence shown here is derived from an EMBL/GenBank/DDBJ whole genome shotgun (WGS) entry which is preliminary data.</text>
</comment>
<sequence>MGRRGVPAVVATSSGGARDYHLPGDADVRAWAELLSPFEGNLYLAPKSSCFSKVQKSWRCVTGRPQLTFVKVWLQSGLHYRRVAAGGANTGTASRHGEALPLGGARGFGFFPLLRDEPDCTQHFSVEVCRAQKTFRGGTAGADPWLVKLVAPSSDVEDVTFVATTEMEARRWERQLLMRAAPLTKVWREVPAAAVGAGPSSAAAFAAGTSARRVGALAGAVDKILSTGVSTTVVGVVTSIADNDLFDLATSVGGLAGFAVGVLCTAVRVCVEIRQLPLKAEKLRDDVGRLADALRADLLPKVTKLADTRAEGAEALLTQVGQMSASLDALVGKLLHVALSVKARTREQIKSNDGGTDPSLEAEVAARLQDVRDLQQNLIVVVTWENQRTIGRIDDRSLAKEQADALALVERSHELVAVPPVLDRVVVDWGDSEAPWSKLRDAVLRDPGEAVAGMCACIASTKGMGGVGKTVICQLVAAQAKEEGRRYADGVFWVKLGQGAGEAEAMKGMLAVATVVARKEVAAASVAVAADKLRGVLANKACLIVVDDCWAACLADPFVSAVEGEACRLCCLLMSTRLDGVASMASDQCCVKVGPMAEHRGRDVLLEHSKPRPEPKSQVDEAHLAVLLKAAAGLPLALAVLGSVVRTKGWGWAAAEVHQSFVSQPCPRGGEHSSLWACFQASYKHLDAIGMEPEHCRELYMALCVVEKQEWLPMSALSALWGVDEDVAKVYANLFGDVALATVRPQVQAGKDSLVLGLHDLLVDWIHYGLVLKQNKRQHFYKELVEGYAARLGRGVPPAVGEVSDGQSRPWWALDDEYAKLTVCRHLNAGGDVLRLEAVALLCDWRWIAWHVGRSGLSAVDYRTDCRRSQVALLERIATVVDGAIAVSSTLGVPALQQVAFELAERLRAAALSGDALACHMQRLVRDARHCVARPSVELLGDGGLPMPQEVSTFGCGAHEPHSLITLRDASGRALVVSGGGDGSLQVWDVERGARVAVLEGHTACVVCLCVVDVASGAADVAARCTVRRVVSGSVDGSLRVWDVEGEKCVALLEGHTAAVLCACVGKVASRTGVGAAGGTVQRLVSGSANGALRVWDVERWECVAELTGHTERVGVVCFAEVPVGAAESRAGAMAQRVVSGSKDGTLRVWDVEGKKCVATLTGHTDDVACMCVVEVPDGASSGAADRTVQRLVSGSEDATLRVWDLERAECISVLQGHGSWVDCVCVVRVANGTAGGGGGGTVQRVVSGSLDHTLRVWDVEHGACLAKLDCGLDCAWALCAVHCGGGVDDSGGGRTVQRVVCAMDSGNLQVWDVEREERVAELLGHTGLVRCMCVVEATGWVGGVSGDGTVRRVVSGSDDHTLRVWDVDQGECVAGPRAHTAYISDCRAVEVSVEASDGAAVRTVRRVVSGSHDKTLRVWDVESGTCVAVLKGHTDRVLPLCAVEVAAATVGVGRQASVQRVVSGSADNTLRVWDADREECIAILEGHTATICCVCVVGVSVEAVDGAAVRTVQRVVSGSADGTLRVWDVVQRKRIAVLEGHTSAISCVRVVEVSVEAGDGAAVRTVQRVVSGSEDKTLRVWDVESGTCVAVLRGHTGRVSDMCAVDVAAAADGGGGPRTRRLVVSWSDLYREDAAVMVWDVESGECVTVLKEFPRSVRCMCVVEVADGSGGRGGGEVVQRLVAGLMNRTLQGLDISADGSVLPAFTLKLPGWPTKLIAVAGHPSLLLAVCFGGATVLVDAANGRFWPMACPPGVGRALSPAMDRLVLCTGTGSLHVARLLL</sequence>
<reference evidence="1" key="1">
    <citation type="submission" date="2019-11" db="EMBL/GenBank/DDBJ databases">
        <title>Nori genome reveals adaptations in red seaweeds to the harsh intertidal environment.</title>
        <authorList>
            <person name="Wang D."/>
            <person name="Mao Y."/>
        </authorList>
    </citation>
    <scope>NUCLEOTIDE SEQUENCE</scope>
    <source>
        <tissue evidence="1">Gametophyte</tissue>
    </source>
</reference>
<dbReference type="Proteomes" id="UP000798662">
    <property type="component" value="Chromosome 3"/>
</dbReference>
<protein>
    <submittedName>
        <fullName evidence="1">Uncharacterized protein</fullName>
    </submittedName>
</protein>
<organism evidence="1 2">
    <name type="scientific">Pyropia yezoensis</name>
    <name type="common">Susabi-nori</name>
    <name type="synonym">Porphyra yezoensis</name>
    <dbReference type="NCBI Taxonomy" id="2788"/>
    <lineage>
        <taxon>Eukaryota</taxon>
        <taxon>Rhodophyta</taxon>
        <taxon>Bangiophyceae</taxon>
        <taxon>Bangiales</taxon>
        <taxon>Bangiaceae</taxon>
        <taxon>Pyropia</taxon>
    </lineage>
</organism>
<evidence type="ECO:0000313" key="1">
    <source>
        <dbReference type="EMBL" id="KAK1869875.1"/>
    </source>
</evidence>